<feature type="domain" description="DUF7978" evidence="2">
    <location>
        <begin position="3"/>
        <end position="188"/>
    </location>
</feature>
<feature type="transmembrane region" description="Helical" evidence="1">
    <location>
        <begin position="87"/>
        <end position="113"/>
    </location>
</feature>
<comment type="caution">
    <text evidence="3">The sequence shown here is derived from an EMBL/GenBank/DDBJ whole genome shotgun (WGS) entry which is preliminary data.</text>
</comment>
<gene>
    <name evidence="3" type="ORF">ACFO9K_15825</name>
</gene>
<dbReference type="EMBL" id="JBHSHT010000002">
    <property type="protein sequence ID" value="MFC4825725.1"/>
    <property type="molecule type" value="Genomic_DNA"/>
</dbReference>
<dbReference type="InterPro" id="IPR058284">
    <property type="entry name" value="DUF7978"/>
</dbReference>
<sequence length="206" mass="21376">MRTALHRIAAGALAYVVSYVLIGLATVPRLGRYLVRASDDAVTVLDVYRSAGSPLWQAVGWFTLNAHGVPIDIAAVRDTGNFVSDGAMWLGILPGWLGLVPLVACLLVGVTVTATNRSSPVPMGVGAYMVPGYLVALLLSTVVFAGGVGPVTASARVLLPGSYPGGRWLLLVVLAPLVFGSLGASLGQSPVLTATVERLRSDLSLR</sequence>
<dbReference type="AlphaFoldDB" id="A0ABD5Q4T7"/>
<evidence type="ECO:0000256" key="1">
    <source>
        <dbReference type="SAM" id="Phobius"/>
    </source>
</evidence>
<proteinExistence type="predicted"/>
<keyword evidence="1" id="KW-1133">Transmembrane helix</keyword>
<evidence type="ECO:0000259" key="2">
    <source>
        <dbReference type="Pfam" id="PF25933"/>
    </source>
</evidence>
<dbReference type="GeneID" id="73043550"/>
<dbReference type="Pfam" id="PF25933">
    <property type="entry name" value="DUF7978"/>
    <property type="match status" value="1"/>
</dbReference>
<dbReference type="Proteomes" id="UP001595945">
    <property type="component" value="Unassembled WGS sequence"/>
</dbReference>
<evidence type="ECO:0000313" key="3">
    <source>
        <dbReference type="EMBL" id="MFC4825725.1"/>
    </source>
</evidence>
<keyword evidence="4" id="KW-1185">Reference proteome</keyword>
<name>A0ABD5Q4T7_9EURY</name>
<keyword evidence="1" id="KW-0812">Transmembrane</keyword>
<keyword evidence="1" id="KW-0472">Membrane</keyword>
<feature type="transmembrane region" description="Helical" evidence="1">
    <location>
        <begin position="12"/>
        <end position="31"/>
    </location>
</feature>
<evidence type="ECO:0000313" key="4">
    <source>
        <dbReference type="Proteomes" id="UP001595945"/>
    </source>
</evidence>
<feature type="transmembrane region" description="Helical" evidence="1">
    <location>
        <begin position="168"/>
        <end position="196"/>
    </location>
</feature>
<dbReference type="RefSeq" id="WP_254268634.1">
    <property type="nucleotide sequence ID" value="NZ_CP100400.1"/>
</dbReference>
<protein>
    <recommendedName>
        <fullName evidence="2">DUF7978 domain-containing protein</fullName>
    </recommendedName>
</protein>
<organism evidence="3 4">
    <name type="scientific">Halorussus aquaticus</name>
    <dbReference type="NCBI Taxonomy" id="2953748"/>
    <lineage>
        <taxon>Archaea</taxon>
        <taxon>Methanobacteriati</taxon>
        <taxon>Methanobacteriota</taxon>
        <taxon>Stenosarchaea group</taxon>
        <taxon>Halobacteria</taxon>
        <taxon>Halobacteriales</taxon>
        <taxon>Haladaptataceae</taxon>
        <taxon>Halorussus</taxon>
    </lineage>
</organism>
<feature type="transmembrane region" description="Helical" evidence="1">
    <location>
        <begin position="125"/>
        <end position="148"/>
    </location>
</feature>
<reference evidence="3 4" key="1">
    <citation type="journal article" date="2019" name="Int. J. Syst. Evol. Microbiol.">
        <title>The Global Catalogue of Microorganisms (GCM) 10K type strain sequencing project: providing services to taxonomists for standard genome sequencing and annotation.</title>
        <authorList>
            <consortium name="The Broad Institute Genomics Platform"/>
            <consortium name="The Broad Institute Genome Sequencing Center for Infectious Disease"/>
            <person name="Wu L."/>
            <person name="Ma J."/>
        </authorList>
    </citation>
    <scope>NUCLEOTIDE SEQUENCE [LARGE SCALE GENOMIC DNA]</scope>
    <source>
        <strain evidence="3 4">XZYJ18</strain>
    </source>
</reference>
<accession>A0ABD5Q4T7</accession>